<keyword evidence="3" id="KW-1185">Reference proteome</keyword>
<dbReference type="RefSeq" id="XP_049265779.1">
    <property type="nucleotide sequence ID" value="XM_049410679.1"/>
</dbReference>
<dbReference type="CDD" id="cd09917">
    <property type="entry name" value="F-box_SF"/>
    <property type="match status" value="1"/>
</dbReference>
<dbReference type="SMART" id="SM00256">
    <property type="entry name" value="FBOX"/>
    <property type="match status" value="1"/>
</dbReference>
<reference evidence="2 3" key="1">
    <citation type="journal article" date="2021" name="DNA Res.">
        <title>Genome analysis of Candida subhashii reveals its hybrid nature and dual mitochondrial genome conformations.</title>
        <authorList>
            <person name="Mixao V."/>
            <person name="Hegedusova E."/>
            <person name="Saus E."/>
            <person name="Pryszcz L.P."/>
            <person name="Cillingova A."/>
            <person name="Nosek J."/>
            <person name="Gabaldon T."/>
        </authorList>
    </citation>
    <scope>NUCLEOTIDE SEQUENCE [LARGE SCALE GENOMIC DNA]</scope>
    <source>
        <strain evidence="2 3">CBS 10753</strain>
    </source>
</reference>
<evidence type="ECO:0000259" key="1">
    <source>
        <dbReference type="PROSITE" id="PS50181"/>
    </source>
</evidence>
<feature type="domain" description="F-box" evidence="1">
    <location>
        <begin position="34"/>
        <end position="80"/>
    </location>
</feature>
<gene>
    <name evidence="2" type="ORF">J8A68_000949</name>
</gene>
<dbReference type="OrthoDB" id="4025621at2759"/>
<dbReference type="PROSITE" id="PS50181">
    <property type="entry name" value="FBOX"/>
    <property type="match status" value="1"/>
</dbReference>
<organism evidence="2 3">
    <name type="scientific">[Candida] subhashii</name>
    <dbReference type="NCBI Taxonomy" id="561895"/>
    <lineage>
        <taxon>Eukaryota</taxon>
        <taxon>Fungi</taxon>
        <taxon>Dikarya</taxon>
        <taxon>Ascomycota</taxon>
        <taxon>Saccharomycotina</taxon>
        <taxon>Pichiomycetes</taxon>
        <taxon>Debaryomycetaceae</taxon>
        <taxon>Spathaspora</taxon>
    </lineage>
</organism>
<dbReference type="GeneID" id="73467750"/>
<protein>
    <recommendedName>
        <fullName evidence="1">F-box domain-containing protein</fullName>
    </recommendedName>
</protein>
<comment type="caution">
    <text evidence="2">The sequence shown here is derived from an EMBL/GenBank/DDBJ whole genome shotgun (WGS) entry which is preliminary data.</text>
</comment>
<dbReference type="InterPro" id="IPR001810">
    <property type="entry name" value="F-box_dom"/>
</dbReference>
<accession>A0A8J5QM21</accession>
<sequence length="489" mass="56644">MKKYQLIGKRGSGLLSSFHSNNNTKKSSNIQYPQLHLCSLPFEILLLIFNQLDQRDLLSISLTCKRFNQFINKYFLYNKIHFTTTKQFQSFANNHLSNSTSSGGNKINYLTTVEFNNPQIKRAGSSNYKSNIAGSYQIEVIRPPNEISHDDFVQSLNKLFMESFGLKCLIINEISPDFQFPDNIQQPYQKQVISRFLRNKKTTLPKPKRSLEKLILKTQSGWSIPLKYSHISLICNHFNVIHQLQLINFIIDDTKSILSNDTTASPHVADIESLILDSCNYTNSFKKPKSKPIPNPMFHNVSQLELKNITNDNCLSLIDYIKLNNSKLYHICIDMNSSLFYLDGQQFNFGKFNPFFKIICGRLGGYKNVTNITLTNFGLFEYLKQEDDKSDVDSWVEPPTDNFETFMKYISEISKLTIVLKESLKKVRTCIKCGHKEQLSRDKLIDTLSNHEWKVLLSQLEINNHNSIKIFNRKHKLLYNSASYNTHHE</sequence>
<name>A0A8J5QM21_9ASCO</name>
<evidence type="ECO:0000313" key="2">
    <source>
        <dbReference type="EMBL" id="KAG7665547.1"/>
    </source>
</evidence>
<evidence type="ECO:0000313" key="3">
    <source>
        <dbReference type="Proteomes" id="UP000694255"/>
    </source>
</evidence>
<dbReference type="Proteomes" id="UP000694255">
    <property type="component" value="Unassembled WGS sequence"/>
</dbReference>
<proteinExistence type="predicted"/>
<dbReference type="Pfam" id="PF12937">
    <property type="entry name" value="F-box-like"/>
    <property type="match status" value="1"/>
</dbReference>
<dbReference type="EMBL" id="JAGSYN010000049">
    <property type="protein sequence ID" value="KAG7665547.1"/>
    <property type="molecule type" value="Genomic_DNA"/>
</dbReference>
<dbReference type="AlphaFoldDB" id="A0A8J5QM21"/>